<evidence type="ECO:0000256" key="2">
    <source>
        <dbReference type="ARBA" id="ARBA00022723"/>
    </source>
</evidence>
<dbReference type="InterPro" id="IPR009056">
    <property type="entry name" value="Cyt_c-like_dom"/>
</dbReference>
<protein>
    <submittedName>
        <fullName evidence="7">Cytochrome c</fullName>
    </submittedName>
</protein>
<keyword evidence="5" id="KW-0812">Transmembrane</keyword>
<evidence type="ECO:0000313" key="8">
    <source>
        <dbReference type="Proteomes" id="UP000324974"/>
    </source>
</evidence>
<sequence length="480" mass="52897">MDAVLYPTNDFGPLMKGLVIGGLGIFHVFTAHFAIGGGILLTYFQWLSMTGRCRCARAFVDGYFRYLVLISFVAGALTGVGMWFTTIQVSPVTIGLMVDEFHWLWAIEWTFFSLEVVAGYAAFRYGSRLTDRARLTLLALYSVAAWMSLFWINGILSFQLTPGAWLESRSLAAAFFNPTFLPSLLYRTIAALVVAALSAMVVVNLASELTRPEREELVRRAAWLMAPMAAMPLLGLWFVGAMPPDSREWIMGGSIAMTLMLNIAVGASALVGGYALVGLLRNRLYVNGATATVLCVLAFAATAGGEFVREGVRKPYTLRELLYSNAVRPEQVAELRRTGLTAIDPFPLRGEADLPTLAGRPHPHLRTGALVFREQCSVCHTVAGVNALPGLTKGWDADMKRQNFAKLQRLKPFMPPFVGTPEELESLVQYVTWLEANRPGEWPDPAAEKAEYAARLARIRAWLDEAGPHPAFRRTPEGSR</sequence>
<evidence type="ECO:0000256" key="4">
    <source>
        <dbReference type="PROSITE-ProRule" id="PRU00433"/>
    </source>
</evidence>
<dbReference type="EMBL" id="CP042425">
    <property type="protein sequence ID" value="QEL18569.1"/>
    <property type="molecule type" value="Genomic_DNA"/>
</dbReference>
<dbReference type="GO" id="GO:0009055">
    <property type="term" value="F:electron transfer activity"/>
    <property type="evidence" value="ECO:0007669"/>
    <property type="project" value="InterPro"/>
</dbReference>
<proteinExistence type="predicted"/>
<dbReference type="GO" id="GO:0020037">
    <property type="term" value="F:heme binding"/>
    <property type="evidence" value="ECO:0007669"/>
    <property type="project" value="InterPro"/>
</dbReference>
<feature type="domain" description="Cytochrome c" evidence="6">
    <location>
        <begin position="363"/>
        <end position="435"/>
    </location>
</feature>
<feature type="transmembrane region" description="Helical" evidence="5">
    <location>
        <begin position="103"/>
        <end position="123"/>
    </location>
</feature>
<evidence type="ECO:0000256" key="1">
    <source>
        <dbReference type="ARBA" id="ARBA00022617"/>
    </source>
</evidence>
<dbReference type="Proteomes" id="UP000324974">
    <property type="component" value="Chromosome"/>
</dbReference>
<name>A0A5C1AGL6_9BACT</name>
<dbReference type="OrthoDB" id="9795893at2"/>
<keyword evidence="5" id="KW-1133">Transmembrane helix</keyword>
<dbReference type="InterPro" id="IPR036909">
    <property type="entry name" value="Cyt_c-like_dom_sf"/>
</dbReference>
<gene>
    <name evidence="7" type="ORF">PX52LOC_05601</name>
</gene>
<feature type="transmembrane region" description="Helical" evidence="5">
    <location>
        <begin position="250"/>
        <end position="277"/>
    </location>
</feature>
<keyword evidence="1 4" id="KW-0349">Heme</keyword>
<evidence type="ECO:0000256" key="3">
    <source>
        <dbReference type="ARBA" id="ARBA00023004"/>
    </source>
</evidence>
<organism evidence="7 8">
    <name type="scientific">Limnoglobus roseus</name>
    <dbReference type="NCBI Taxonomy" id="2598579"/>
    <lineage>
        <taxon>Bacteria</taxon>
        <taxon>Pseudomonadati</taxon>
        <taxon>Planctomycetota</taxon>
        <taxon>Planctomycetia</taxon>
        <taxon>Gemmatales</taxon>
        <taxon>Gemmataceae</taxon>
        <taxon>Limnoglobus</taxon>
    </lineage>
</organism>
<dbReference type="Gene3D" id="1.10.760.10">
    <property type="entry name" value="Cytochrome c-like domain"/>
    <property type="match status" value="1"/>
</dbReference>
<evidence type="ECO:0000259" key="6">
    <source>
        <dbReference type="PROSITE" id="PS51007"/>
    </source>
</evidence>
<reference evidence="8" key="1">
    <citation type="submission" date="2019-08" db="EMBL/GenBank/DDBJ databases">
        <title>Limnoglobus roseus gen. nov., sp. nov., a novel freshwater planctomycete with a giant genome from the family Gemmataceae.</title>
        <authorList>
            <person name="Kulichevskaya I.S."/>
            <person name="Naumoff D.G."/>
            <person name="Miroshnikov K."/>
            <person name="Ivanova A."/>
            <person name="Philippov D.A."/>
            <person name="Hakobyan A."/>
            <person name="Rijpstra I.C."/>
            <person name="Sinninghe Damste J.S."/>
            <person name="Liesack W."/>
            <person name="Dedysh S.N."/>
        </authorList>
    </citation>
    <scope>NUCLEOTIDE SEQUENCE [LARGE SCALE GENOMIC DNA]</scope>
    <source>
        <strain evidence="8">PX52</strain>
    </source>
</reference>
<feature type="transmembrane region" description="Helical" evidence="5">
    <location>
        <begin position="135"/>
        <end position="156"/>
    </location>
</feature>
<feature type="transmembrane region" description="Helical" evidence="5">
    <location>
        <begin position="184"/>
        <end position="205"/>
    </location>
</feature>
<dbReference type="SUPFAM" id="SSF46626">
    <property type="entry name" value="Cytochrome c"/>
    <property type="match status" value="1"/>
</dbReference>
<keyword evidence="3 4" id="KW-0408">Iron</keyword>
<keyword evidence="8" id="KW-1185">Reference proteome</keyword>
<accession>A0A5C1AGL6</accession>
<dbReference type="RefSeq" id="WP_149113065.1">
    <property type="nucleotide sequence ID" value="NZ_CP042425.1"/>
</dbReference>
<dbReference type="PROSITE" id="PS51007">
    <property type="entry name" value="CYTC"/>
    <property type="match status" value="1"/>
</dbReference>
<evidence type="ECO:0000256" key="5">
    <source>
        <dbReference type="SAM" id="Phobius"/>
    </source>
</evidence>
<dbReference type="AlphaFoldDB" id="A0A5C1AGL6"/>
<feature type="transmembrane region" description="Helical" evidence="5">
    <location>
        <begin position="20"/>
        <end position="43"/>
    </location>
</feature>
<dbReference type="GO" id="GO:0046872">
    <property type="term" value="F:metal ion binding"/>
    <property type="evidence" value="ECO:0007669"/>
    <property type="project" value="UniProtKB-KW"/>
</dbReference>
<feature type="transmembrane region" description="Helical" evidence="5">
    <location>
        <begin position="217"/>
        <end position="238"/>
    </location>
</feature>
<keyword evidence="2 4" id="KW-0479">Metal-binding</keyword>
<feature type="transmembrane region" description="Helical" evidence="5">
    <location>
        <begin position="284"/>
        <end position="305"/>
    </location>
</feature>
<keyword evidence="5" id="KW-0472">Membrane</keyword>
<feature type="transmembrane region" description="Helical" evidence="5">
    <location>
        <begin position="63"/>
        <end position="83"/>
    </location>
</feature>
<dbReference type="Pfam" id="PF13442">
    <property type="entry name" value="Cytochrome_CBB3"/>
    <property type="match status" value="1"/>
</dbReference>
<dbReference type="KEGG" id="lrs:PX52LOC_05601"/>
<evidence type="ECO:0000313" key="7">
    <source>
        <dbReference type="EMBL" id="QEL18569.1"/>
    </source>
</evidence>